<reference evidence="2 3" key="1">
    <citation type="submission" date="2011-07" db="EMBL/GenBank/DDBJ databases">
        <title>The complete genome of chromosome of Emticicia oligotrophica DSM 17448.</title>
        <authorList>
            <consortium name="US DOE Joint Genome Institute (JGI-PGF)"/>
            <person name="Lucas S."/>
            <person name="Han J."/>
            <person name="Lapidus A."/>
            <person name="Bruce D."/>
            <person name="Goodwin L."/>
            <person name="Pitluck S."/>
            <person name="Peters L."/>
            <person name="Kyrpides N."/>
            <person name="Mavromatis K."/>
            <person name="Ivanova N."/>
            <person name="Ovchinnikova G."/>
            <person name="Teshima H."/>
            <person name="Detter J.C."/>
            <person name="Tapia R."/>
            <person name="Han C."/>
            <person name="Land M."/>
            <person name="Hauser L."/>
            <person name="Markowitz V."/>
            <person name="Cheng J.-F."/>
            <person name="Hugenholtz P."/>
            <person name="Woyke T."/>
            <person name="Wu D."/>
            <person name="Tindall B."/>
            <person name="Pomrenke H."/>
            <person name="Brambilla E."/>
            <person name="Klenk H.-P."/>
            <person name="Eisen J.A."/>
        </authorList>
    </citation>
    <scope>NUCLEOTIDE SEQUENCE [LARGE SCALE GENOMIC DNA]</scope>
    <source>
        <strain evidence="2 3">DSM 17448</strain>
    </source>
</reference>
<dbReference type="InterPro" id="IPR014710">
    <property type="entry name" value="RmlC-like_jellyroll"/>
</dbReference>
<evidence type="ECO:0000259" key="1">
    <source>
        <dbReference type="Pfam" id="PF05523"/>
    </source>
</evidence>
<dbReference type="InterPro" id="IPR008894">
    <property type="entry name" value="QdtA_cupin_dom"/>
</dbReference>
<dbReference type="Proteomes" id="UP000002875">
    <property type="component" value="Chromosome"/>
</dbReference>
<protein>
    <submittedName>
        <fullName evidence="2">WxcM-like domain-containing protein</fullName>
    </submittedName>
</protein>
<dbReference type="SUPFAM" id="SSF51182">
    <property type="entry name" value="RmlC-like cupins"/>
    <property type="match status" value="1"/>
</dbReference>
<dbReference type="Pfam" id="PF05523">
    <property type="entry name" value="FdtA"/>
    <property type="match status" value="1"/>
</dbReference>
<dbReference type="EMBL" id="CP002961">
    <property type="protein sequence ID" value="AFK05286.1"/>
    <property type="molecule type" value="Genomic_DNA"/>
</dbReference>
<sequence>MASLIELQTFSSEVGNLTIIEKVLKNGIKRIFYIYNAFNQVRGGHRHKLTYNALTCVSGSCKVYVNNGKIEEEYILDSPDKCLLVEPEDWHTMYDFTENAVLLVLSDRNYEKEDYIYERYADRK</sequence>
<dbReference type="InterPro" id="IPR011051">
    <property type="entry name" value="RmlC_Cupin_sf"/>
</dbReference>
<name>A0ABN4ATV5_EMTOG</name>
<dbReference type="Gene3D" id="2.60.120.10">
    <property type="entry name" value="Jelly Rolls"/>
    <property type="match status" value="1"/>
</dbReference>
<proteinExistence type="predicted"/>
<feature type="domain" description="Sugar 3,4-ketoisomerase QdtA cupin" evidence="1">
    <location>
        <begin position="3"/>
        <end position="118"/>
    </location>
</feature>
<gene>
    <name evidence="2" type="ordered locus">Emtol_4162</name>
</gene>
<evidence type="ECO:0000313" key="2">
    <source>
        <dbReference type="EMBL" id="AFK05286.1"/>
    </source>
</evidence>
<organism evidence="2 3">
    <name type="scientific">Emticicia oligotrophica (strain DSM 17448 / CIP 109782 / MTCC 6937 / GPTSA100-15)</name>
    <dbReference type="NCBI Taxonomy" id="929562"/>
    <lineage>
        <taxon>Bacteria</taxon>
        <taxon>Pseudomonadati</taxon>
        <taxon>Bacteroidota</taxon>
        <taxon>Cytophagia</taxon>
        <taxon>Cytophagales</taxon>
        <taxon>Leadbetterellaceae</taxon>
        <taxon>Emticicia</taxon>
    </lineage>
</organism>
<dbReference type="RefSeq" id="WP_015030974.1">
    <property type="nucleotide sequence ID" value="NC_018748.1"/>
</dbReference>
<accession>A0ABN4ATV5</accession>
<dbReference type="CDD" id="cd20292">
    <property type="entry name" value="cupin_QdtA-like"/>
    <property type="match status" value="1"/>
</dbReference>
<keyword evidence="3" id="KW-1185">Reference proteome</keyword>
<evidence type="ECO:0000313" key="3">
    <source>
        <dbReference type="Proteomes" id="UP000002875"/>
    </source>
</evidence>